<dbReference type="eggNOG" id="KOG1065">
    <property type="taxonomic scope" value="Eukaryota"/>
</dbReference>
<evidence type="ECO:0000259" key="14">
    <source>
        <dbReference type="SMART" id="SM00018"/>
    </source>
</evidence>
<evidence type="ECO:0000256" key="6">
    <source>
        <dbReference type="ARBA" id="ARBA00022801"/>
    </source>
</evidence>
<keyword evidence="7" id="KW-0472">Membrane</keyword>
<dbReference type="PANTHER" id="PTHR22762">
    <property type="entry name" value="ALPHA-GLUCOSIDASE"/>
    <property type="match status" value="1"/>
</dbReference>
<evidence type="ECO:0000256" key="7">
    <source>
        <dbReference type="ARBA" id="ARBA00023136"/>
    </source>
</evidence>
<name>A0A058Z6V9_FONAL</name>
<dbReference type="SMART" id="SM00018">
    <property type="entry name" value="PD"/>
    <property type="match status" value="1"/>
</dbReference>
<dbReference type="SUPFAM" id="SSF74650">
    <property type="entry name" value="Galactose mutarotase-like"/>
    <property type="match status" value="1"/>
</dbReference>
<comment type="subcellular location">
    <subcellularLocation>
        <location evidence="2">Membrane</location>
    </subcellularLocation>
</comment>
<comment type="catalytic activity">
    <reaction evidence="1">
        <text>Hydrolysis of terminal, non-reducing (1-&gt;4)-linked alpha-D-glucose residues with release of alpha-D-glucose.</text>
        <dbReference type="EC" id="3.2.1.20"/>
    </reaction>
</comment>
<dbReference type="GO" id="GO:0030246">
    <property type="term" value="F:carbohydrate binding"/>
    <property type="evidence" value="ECO:0007669"/>
    <property type="project" value="InterPro"/>
</dbReference>
<dbReference type="Pfam" id="PF01055">
    <property type="entry name" value="Glyco_hydro_31_2nd"/>
    <property type="match status" value="1"/>
</dbReference>
<dbReference type="GO" id="GO:0016020">
    <property type="term" value="C:membrane"/>
    <property type="evidence" value="ECO:0007669"/>
    <property type="project" value="UniProtKB-SubCell"/>
</dbReference>
<evidence type="ECO:0000256" key="11">
    <source>
        <dbReference type="ARBA" id="ARBA00041343"/>
    </source>
</evidence>
<dbReference type="InterPro" id="IPR030458">
    <property type="entry name" value="Glyco_hydro_31_AS"/>
</dbReference>
<dbReference type="EMBL" id="KB932206">
    <property type="protein sequence ID" value="KCV69673.1"/>
    <property type="molecule type" value="Genomic_DNA"/>
</dbReference>
<dbReference type="Gene3D" id="2.60.40.1180">
    <property type="entry name" value="Golgi alpha-mannosidase II"/>
    <property type="match status" value="2"/>
</dbReference>
<feature type="signal peptide" evidence="13">
    <location>
        <begin position="1"/>
        <end position="32"/>
    </location>
</feature>
<dbReference type="Proteomes" id="UP000030693">
    <property type="component" value="Unassembled WGS sequence"/>
</dbReference>
<dbReference type="CDD" id="cd06602">
    <property type="entry name" value="GH31_MGAM_SI_GAA"/>
    <property type="match status" value="1"/>
</dbReference>
<dbReference type="GO" id="GO:0090599">
    <property type="term" value="F:alpha-glucosidase activity"/>
    <property type="evidence" value="ECO:0007669"/>
    <property type="project" value="UniProtKB-ARBA"/>
</dbReference>
<dbReference type="Gene3D" id="3.20.20.80">
    <property type="entry name" value="Glycosidases"/>
    <property type="match status" value="1"/>
</dbReference>
<dbReference type="InterPro" id="IPR000322">
    <property type="entry name" value="Glyco_hydro_31_TIM"/>
</dbReference>
<dbReference type="SUPFAM" id="SSF51011">
    <property type="entry name" value="Glycosyl hydrolase domain"/>
    <property type="match status" value="1"/>
</dbReference>
<evidence type="ECO:0000256" key="13">
    <source>
        <dbReference type="SAM" id="SignalP"/>
    </source>
</evidence>
<dbReference type="InterPro" id="IPR011013">
    <property type="entry name" value="Gal_mutarotase_sf_dom"/>
</dbReference>
<dbReference type="AlphaFoldDB" id="A0A058Z6V9"/>
<protein>
    <recommendedName>
        <fullName evidence="4">alpha-glucosidase</fullName>
        <ecNumber evidence="4">3.2.1.20</ecNumber>
    </recommendedName>
    <alternativeName>
        <fullName evidence="11">Maltase</fullName>
    </alternativeName>
</protein>
<evidence type="ECO:0000256" key="5">
    <source>
        <dbReference type="ARBA" id="ARBA00022729"/>
    </source>
</evidence>
<dbReference type="RefSeq" id="XP_009496238.1">
    <property type="nucleotide sequence ID" value="XM_009497963.1"/>
</dbReference>
<dbReference type="Gene3D" id="2.60.40.1760">
    <property type="entry name" value="glycosyl hydrolase (family 31)"/>
    <property type="match status" value="1"/>
</dbReference>
<dbReference type="InterPro" id="IPR017853">
    <property type="entry name" value="GH"/>
</dbReference>
<dbReference type="InterPro" id="IPR044913">
    <property type="entry name" value="P_trefoil_dom_sf"/>
</dbReference>
<dbReference type="InterPro" id="IPR030459">
    <property type="entry name" value="Glyco_hydro_31_CS"/>
</dbReference>
<keyword evidence="10 12" id="KW-0326">Glycosidase</keyword>
<feature type="domain" description="P-type" evidence="14">
    <location>
        <begin position="42"/>
        <end position="82"/>
    </location>
</feature>
<dbReference type="InterPro" id="IPR025887">
    <property type="entry name" value="Glyco_hydro_31_N_dom"/>
</dbReference>
<keyword evidence="16" id="KW-1185">Reference proteome</keyword>
<dbReference type="PROSITE" id="PS00707">
    <property type="entry name" value="GLYCOSYL_HYDROL_F31_2"/>
    <property type="match status" value="1"/>
</dbReference>
<gene>
    <name evidence="15" type="ORF">H696_04082</name>
</gene>
<dbReference type="GeneID" id="20528807"/>
<dbReference type="SUPFAM" id="SSF57492">
    <property type="entry name" value="Trefoil"/>
    <property type="match status" value="1"/>
</dbReference>
<dbReference type="CDD" id="cd14752">
    <property type="entry name" value="GH31_N"/>
    <property type="match status" value="1"/>
</dbReference>
<dbReference type="STRING" id="691883.A0A058Z6V9"/>
<dbReference type="EC" id="3.2.1.20" evidence="4"/>
<reference evidence="15" key="1">
    <citation type="submission" date="2013-04" db="EMBL/GenBank/DDBJ databases">
        <title>The Genome Sequence of Fonticula alba ATCC 38817.</title>
        <authorList>
            <consortium name="The Broad Institute Genomics Platform"/>
            <person name="Russ C."/>
            <person name="Cuomo C."/>
            <person name="Burger G."/>
            <person name="Gray M.W."/>
            <person name="Holland P.W.H."/>
            <person name="King N."/>
            <person name="Lang F.B.F."/>
            <person name="Roger A.J."/>
            <person name="Ruiz-Trillo I."/>
            <person name="Brown M."/>
            <person name="Walker B."/>
            <person name="Young S."/>
            <person name="Zeng Q."/>
            <person name="Gargeya S."/>
            <person name="Fitzgerald M."/>
            <person name="Haas B."/>
            <person name="Abouelleil A."/>
            <person name="Allen A.W."/>
            <person name="Alvarado L."/>
            <person name="Arachchi H.M."/>
            <person name="Berlin A.M."/>
            <person name="Chapman S.B."/>
            <person name="Gainer-Dewar J."/>
            <person name="Goldberg J."/>
            <person name="Griggs A."/>
            <person name="Gujja S."/>
            <person name="Hansen M."/>
            <person name="Howarth C."/>
            <person name="Imamovic A."/>
            <person name="Ireland A."/>
            <person name="Larimer J."/>
            <person name="McCowan C."/>
            <person name="Murphy C."/>
            <person name="Pearson M."/>
            <person name="Poon T.W."/>
            <person name="Priest M."/>
            <person name="Roberts A."/>
            <person name="Saif S."/>
            <person name="Shea T."/>
            <person name="Sisk P."/>
            <person name="Sykes S."/>
            <person name="Wortman J."/>
            <person name="Nusbaum C."/>
            <person name="Birren B."/>
        </authorList>
    </citation>
    <scope>NUCLEOTIDE SEQUENCE [LARGE SCALE GENOMIC DNA]</scope>
    <source>
        <strain evidence="15">ATCC 38817</strain>
    </source>
</reference>
<evidence type="ECO:0000313" key="16">
    <source>
        <dbReference type="Proteomes" id="UP000030693"/>
    </source>
</evidence>
<dbReference type="InterPro" id="IPR000519">
    <property type="entry name" value="P_trefoil_dom"/>
</dbReference>
<dbReference type="InterPro" id="IPR048395">
    <property type="entry name" value="Glyco_hydro_31_C"/>
</dbReference>
<keyword evidence="5 13" id="KW-0732">Signal</keyword>
<keyword evidence="9" id="KW-0325">Glycoprotein</keyword>
<feature type="chain" id="PRO_5001566307" description="alpha-glucosidase" evidence="13">
    <location>
        <begin position="33"/>
        <end position="950"/>
    </location>
</feature>
<dbReference type="PROSITE" id="PS00129">
    <property type="entry name" value="GLYCOSYL_HYDROL_F31_1"/>
    <property type="match status" value="1"/>
</dbReference>
<dbReference type="Pfam" id="PF13802">
    <property type="entry name" value="Gal_mutarotas_2"/>
    <property type="match status" value="1"/>
</dbReference>
<evidence type="ECO:0000256" key="2">
    <source>
        <dbReference type="ARBA" id="ARBA00004370"/>
    </source>
</evidence>
<evidence type="ECO:0000256" key="1">
    <source>
        <dbReference type="ARBA" id="ARBA00001657"/>
    </source>
</evidence>
<dbReference type="InterPro" id="IPR013780">
    <property type="entry name" value="Glyco_hydro_b"/>
</dbReference>
<dbReference type="CDD" id="cd00111">
    <property type="entry name" value="Trefoil"/>
    <property type="match status" value="1"/>
</dbReference>
<dbReference type="OrthoDB" id="5839090at2759"/>
<dbReference type="GO" id="GO:0005975">
    <property type="term" value="P:carbohydrate metabolic process"/>
    <property type="evidence" value="ECO:0007669"/>
    <property type="project" value="InterPro"/>
</dbReference>
<keyword evidence="6 12" id="KW-0378">Hydrolase</keyword>
<sequence length="950" mass="105020">MGESSLRPTRGARPQGPLLLLALLSALLLVAGMPMAARGQGGICHHDTTTRSDCGYLGITAEDCYRRPPTNAPWCFHANTRAAECGEYVIQPNTLATRNNGFSVGLTYKGNNCTHYGPSAEQLAVEVVYQNPERARILISDPRTRRWAVPQSIVPRQRLLLGAEGDLGPASDAKVNSKITVLLGSTTPGHSFSLVAARTDTLAAEASGGFLLDTRHGGASASGGWDAECPGPVPKSGALGTQCVPLEPPRNVTSGPFPPTVFKNQFIQFTTRVGPKSSIFGLGERVRPLKLERNRQYTMWNADEAMPVNDNVYGSHPFYMELQPDGTAHGLLFLSSNGMDVELREESLSFNVIGGLVEVYLFAGPTPMDVVRQYTDLIGKPYMLPYWAQGWHQCRYGYKSLAEVQEVVRQYREHRIPLETMWIDIDYMDAWKDWTFDPVLFPQEEVAAFADTLHQNKQRMVLIVDPGIKVEKGYKYYDDGLREGVFILDSSTGLPAVGMVWPGFTVFPDFVDNPDTDRYWNQSIADFLNMVPVDGLWVDMNEIASFCTDGANLDSCSHPPYAGLDGFDARNPPYHINNRGSNLPLNFKTTEPDAILPFTSALQYDAHNIYGVAETISTRKALERITGKRAFVLSRSTFPGTGAHAGHWTGDNFSTWDHLYLSIPGMLQFQLFGIPYVGADICGFIGNTNEELCARWTQLGAFYPFARNHNAINNASQEPYLWEWVAESARQSIALRYSLFSVYYTLFERAHRTGDPVMRALFLEFPHDPETHAIDKQFMLGSSLLFTPVLEPGAESVLGYFPAGVWYDFHSGQVTTSSSTGAWLMVKAPRNVSPVHVRGGAIIPLLKSEGALVLEDVINSEYELLVALDAQGNARGSLFHDDGESLPPGRNTRVELVAQSNPSTGTVSLHCSGVFDFPVPALVRRVTVLGKERRSIEVNLSLNRPWHITF</sequence>
<evidence type="ECO:0000256" key="4">
    <source>
        <dbReference type="ARBA" id="ARBA00012741"/>
    </source>
</evidence>
<evidence type="ECO:0000256" key="10">
    <source>
        <dbReference type="ARBA" id="ARBA00023295"/>
    </source>
</evidence>
<evidence type="ECO:0000256" key="9">
    <source>
        <dbReference type="ARBA" id="ARBA00023180"/>
    </source>
</evidence>
<evidence type="ECO:0000256" key="3">
    <source>
        <dbReference type="ARBA" id="ARBA00007806"/>
    </source>
</evidence>
<dbReference type="OMA" id="YKGAVWP"/>
<accession>A0A058Z6V9</accession>
<keyword evidence="8" id="KW-1015">Disulfide bond</keyword>
<organism evidence="15">
    <name type="scientific">Fonticula alba</name>
    <name type="common">Slime mold</name>
    <dbReference type="NCBI Taxonomy" id="691883"/>
    <lineage>
        <taxon>Eukaryota</taxon>
        <taxon>Rotosphaerida</taxon>
        <taxon>Fonticulaceae</taxon>
        <taxon>Fonticula</taxon>
    </lineage>
</organism>
<evidence type="ECO:0000256" key="12">
    <source>
        <dbReference type="RuleBase" id="RU361185"/>
    </source>
</evidence>
<evidence type="ECO:0000313" key="15">
    <source>
        <dbReference type="EMBL" id="KCV69673.1"/>
    </source>
</evidence>
<dbReference type="SUPFAM" id="SSF51445">
    <property type="entry name" value="(Trans)glycosidases"/>
    <property type="match status" value="1"/>
</dbReference>
<dbReference type="PANTHER" id="PTHR22762:SF133">
    <property type="entry name" value="P-TYPE DOMAIN-CONTAINING PROTEIN"/>
    <property type="match status" value="1"/>
</dbReference>
<evidence type="ECO:0000256" key="8">
    <source>
        <dbReference type="ARBA" id="ARBA00023157"/>
    </source>
</evidence>
<proteinExistence type="inferred from homology"/>
<dbReference type="Pfam" id="PF21365">
    <property type="entry name" value="Glyco_hydro_31_3rd"/>
    <property type="match status" value="1"/>
</dbReference>
<comment type="similarity">
    <text evidence="3 12">Belongs to the glycosyl hydrolase 31 family.</text>
</comment>